<proteinExistence type="inferred from homology"/>
<dbReference type="GO" id="GO:0032259">
    <property type="term" value="P:methylation"/>
    <property type="evidence" value="ECO:0007669"/>
    <property type="project" value="UniProtKB-KW"/>
</dbReference>
<evidence type="ECO:0000313" key="5">
    <source>
        <dbReference type="EMBL" id="GIJ59980.1"/>
    </source>
</evidence>
<feature type="binding site" evidence="3">
    <location>
        <position position="87"/>
    </location>
    <ligand>
        <name>S-adenosyl-L-methionine</name>
        <dbReference type="ChEBI" id="CHEBI:59789"/>
    </ligand>
</feature>
<feature type="binding site" evidence="3">
    <location>
        <position position="167"/>
    </location>
    <ligand>
        <name>L-histidine</name>
        <dbReference type="ChEBI" id="CHEBI:57595"/>
    </ligand>
</feature>
<comment type="pathway">
    <text evidence="3">Amino-acid biosynthesis; ergothioneine biosynthesis.</text>
</comment>
<reference evidence="5" key="1">
    <citation type="submission" date="2021-01" db="EMBL/GenBank/DDBJ databases">
        <title>Whole genome shotgun sequence of Virgisporangium aurantiacum NBRC 16421.</title>
        <authorList>
            <person name="Komaki H."/>
            <person name="Tamura T."/>
        </authorList>
    </citation>
    <scope>NUCLEOTIDE SEQUENCE</scope>
    <source>
        <strain evidence="5">NBRC 16421</strain>
    </source>
</reference>
<dbReference type="AlphaFoldDB" id="A0A8J4E2L3"/>
<comment type="similarity">
    <text evidence="3">Belongs to the methyltransferase superfamily. EgtD family.</text>
</comment>
<comment type="function">
    <text evidence="3">Catalyzes the SAM-dependent triple methylation of the alpha-amino group of histidine to form hercynine, a step in the biosynthesis pathway of ergothioneine.</text>
</comment>
<gene>
    <name evidence="3 5" type="primary">egtD</name>
    <name evidence="5" type="ORF">Vau01_074960</name>
</gene>
<dbReference type="InterPro" id="IPR019257">
    <property type="entry name" value="MeTrfase_dom"/>
</dbReference>
<keyword evidence="2 3" id="KW-0808">Transferase</keyword>
<feature type="binding site" evidence="3">
    <location>
        <begin position="283"/>
        <end position="285"/>
    </location>
    <ligand>
        <name>L-histidine</name>
        <dbReference type="ChEBI" id="CHEBI:57595"/>
    </ligand>
</feature>
<evidence type="ECO:0000256" key="3">
    <source>
        <dbReference type="HAMAP-Rule" id="MF_02037"/>
    </source>
</evidence>
<dbReference type="PIRSF" id="PIRSF018005">
    <property type="entry name" value="UCP018005"/>
    <property type="match status" value="1"/>
</dbReference>
<dbReference type="InterPro" id="IPR017804">
    <property type="entry name" value="MeTrfase_EgtD-like"/>
</dbReference>
<evidence type="ECO:0000256" key="2">
    <source>
        <dbReference type="ARBA" id="ARBA00022679"/>
    </source>
</evidence>
<dbReference type="NCBIfam" id="TIGR03438">
    <property type="entry name" value="egtD_ergothio"/>
    <property type="match status" value="1"/>
</dbReference>
<comment type="subunit">
    <text evidence="3">Monomer.</text>
</comment>
<protein>
    <recommendedName>
        <fullName evidence="3">Histidine N-alpha-methyltransferase</fullName>
        <ecNumber evidence="3">2.1.1.44</ecNumber>
    </recommendedName>
    <alternativeName>
        <fullName evidence="3">Histidine trimethyltransferase</fullName>
    </alternativeName>
</protein>
<dbReference type="PANTHER" id="PTHR43397:SF1">
    <property type="entry name" value="ERGOTHIONEINE BIOSYNTHESIS PROTEIN 1"/>
    <property type="match status" value="1"/>
</dbReference>
<feature type="binding site" evidence="3">
    <location>
        <position position="114"/>
    </location>
    <ligand>
        <name>S-adenosyl-L-methionine</name>
        <dbReference type="ChEBI" id="CHEBI:59789"/>
    </ligand>
</feature>
<feature type="binding site" evidence="3">
    <location>
        <position position="207"/>
    </location>
    <ligand>
        <name>L-histidine</name>
        <dbReference type="ChEBI" id="CHEBI:57595"/>
    </ligand>
</feature>
<evidence type="ECO:0000256" key="1">
    <source>
        <dbReference type="ARBA" id="ARBA00022603"/>
    </source>
</evidence>
<dbReference type="RefSeq" id="WP_204003563.1">
    <property type="nucleotide sequence ID" value="NZ_BOPG01000049.1"/>
</dbReference>
<keyword evidence="6" id="KW-1185">Reference proteome</keyword>
<comment type="catalytic activity">
    <reaction evidence="3">
        <text>L-histidine + 3 S-adenosyl-L-methionine = hercynine + 3 S-adenosyl-L-homocysteine + 3 H(+)</text>
        <dbReference type="Rhea" id="RHEA:38471"/>
        <dbReference type="ChEBI" id="CHEBI:15378"/>
        <dbReference type="ChEBI" id="CHEBI:15781"/>
        <dbReference type="ChEBI" id="CHEBI:57595"/>
        <dbReference type="ChEBI" id="CHEBI:57856"/>
        <dbReference type="ChEBI" id="CHEBI:59789"/>
        <dbReference type="EC" id="2.1.1.44"/>
    </reaction>
</comment>
<dbReference type="InterPro" id="IPR051128">
    <property type="entry name" value="EgtD_Methyltrsf_superfamily"/>
</dbReference>
<accession>A0A8J4E2L3</accession>
<feature type="binding site" evidence="3">
    <location>
        <position position="57"/>
    </location>
    <ligand>
        <name>L-histidine</name>
        <dbReference type="ChEBI" id="CHEBI:57595"/>
    </ligand>
</feature>
<dbReference type="EC" id="2.1.1.44" evidence="3"/>
<dbReference type="SUPFAM" id="SSF53335">
    <property type="entry name" value="S-adenosyl-L-methionine-dependent methyltransferases"/>
    <property type="match status" value="1"/>
</dbReference>
<feature type="binding site" evidence="3">
    <location>
        <position position="93"/>
    </location>
    <ligand>
        <name>S-adenosyl-L-methionine</name>
        <dbReference type="ChEBI" id="CHEBI:59789"/>
    </ligand>
</feature>
<dbReference type="PANTHER" id="PTHR43397">
    <property type="entry name" value="ERGOTHIONEINE BIOSYNTHESIS PROTEIN 1"/>
    <property type="match status" value="1"/>
</dbReference>
<keyword evidence="1 3" id="KW-0489">Methyltransferase</keyword>
<keyword evidence="3" id="KW-0949">S-adenosyl-L-methionine</keyword>
<feature type="domain" description="Histidine-specific methyltransferase SAM-dependent" evidence="4">
    <location>
        <begin position="19"/>
        <end position="321"/>
    </location>
</feature>
<dbReference type="InterPro" id="IPR032888">
    <property type="entry name" value="EgtD_Actinobacteria"/>
</dbReference>
<dbReference type="HAMAP" id="MF_02037">
    <property type="entry name" value="EgtD"/>
    <property type="match status" value="1"/>
</dbReference>
<dbReference type="Gene3D" id="3.40.50.150">
    <property type="entry name" value="Vaccinia Virus protein VP39"/>
    <property type="match status" value="1"/>
</dbReference>
<name>A0A8J4E2L3_9ACTN</name>
<dbReference type="GO" id="GO:0008276">
    <property type="term" value="F:protein methyltransferase activity"/>
    <property type="evidence" value="ECO:0007669"/>
    <property type="project" value="InterPro"/>
</dbReference>
<dbReference type="Pfam" id="PF10017">
    <property type="entry name" value="Methyltransf_33"/>
    <property type="match status" value="1"/>
</dbReference>
<dbReference type="GO" id="GO:0052706">
    <property type="term" value="F:L-histidine N(alpha)-methyltransferase activity"/>
    <property type="evidence" value="ECO:0007669"/>
    <property type="project" value="UniProtKB-UniRule"/>
</dbReference>
<evidence type="ECO:0000259" key="4">
    <source>
        <dbReference type="Pfam" id="PF10017"/>
    </source>
</evidence>
<evidence type="ECO:0000313" key="6">
    <source>
        <dbReference type="Proteomes" id="UP000612585"/>
    </source>
</evidence>
<feature type="binding site" evidence="3">
    <location>
        <begin position="142"/>
        <end position="143"/>
    </location>
    <ligand>
        <name>S-adenosyl-L-methionine</name>
        <dbReference type="ChEBI" id="CHEBI:59789"/>
    </ligand>
</feature>
<dbReference type="Proteomes" id="UP000612585">
    <property type="component" value="Unassembled WGS sequence"/>
</dbReference>
<dbReference type="InterPro" id="IPR035094">
    <property type="entry name" value="EgtD"/>
</dbReference>
<comment type="caution">
    <text evidence="5">The sequence shown here is derived from an EMBL/GenBank/DDBJ whole genome shotgun (WGS) entry which is preliminary data.</text>
</comment>
<sequence length="323" mass="35387">MTAETLLYLISDDDITRALRDDVRTGLTGSPKVLPPRWFYDARGSELFEEITRLPEYYPTRAERAILTERATEIAAVTRAKTLVELGSGSSDKTRLLLDALSRIGELGAFVPLDVSASALEQSTVDIATAYPGISVRGVVGDFTRHLSALPAGGKRLVAFLGGTIGNLVPAERAAFLHEVRAELDPGEWLLVGTDLVKSPHVLVPAYDDAAGVTADFNRNVLRVINRELGADFDPDGFQHVAVWDARHEWIEMRLRASRPYRVTVRALDLTVDFADGEELRTEISAKFHPDGVKAELAAAGFTTTHRWTDSYGRFLVTLAQAG</sequence>
<organism evidence="5 6">
    <name type="scientific">Virgisporangium aurantiacum</name>
    <dbReference type="NCBI Taxonomy" id="175570"/>
    <lineage>
        <taxon>Bacteria</taxon>
        <taxon>Bacillati</taxon>
        <taxon>Actinomycetota</taxon>
        <taxon>Actinomycetes</taxon>
        <taxon>Micromonosporales</taxon>
        <taxon>Micromonosporaceae</taxon>
        <taxon>Virgisporangium</taxon>
    </lineage>
</organism>
<dbReference type="EMBL" id="BOPG01000049">
    <property type="protein sequence ID" value="GIJ59980.1"/>
    <property type="molecule type" value="Genomic_DNA"/>
</dbReference>
<dbReference type="InterPro" id="IPR029063">
    <property type="entry name" value="SAM-dependent_MTases_sf"/>
</dbReference>
<dbReference type="UniPathway" id="UPA01014"/>
<dbReference type="GO" id="GO:0052699">
    <property type="term" value="P:ergothioneine biosynthetic process"/>
    <property type="evidence" value="ECO:0007669"/>
    <property type="project" value="UniProtKB-UniRule"/>
</dbReference>